<dbReference type="InterPro" id="IPR010095">
    <property type="entry name" value="Cas12f1-like_TNB"/>
</dbReference>
<evidence type="ECO:0000259" key="9">
    <source>
        <dbReference type="Pfam" id="PF07282"/>
    </source>
</evidence>
<dbReference type="NCBIfam" id="TIGR01766">
    <property type="entry name" value="IS200/IS605 family accessory protein TnpB-like domain"/>
    <property type="match status" value="1"/>
</dbReference>
<keyword evidence="5" id="KW-0238">DNA-binding</keyword>
<dbReference type="GO" id="GO:0006310">
    <property type="term" value="P:DNA recombination"/>
    <property type="evidence" value="ECO:0007669"/>
    <property type="project" value="UniProtKB-KW"/>
</dbReference>
<dbReference type="InterPro" id="IPR021027">
    <property type="entry name" value="Transposase_put_HTH"/>
</dbReference>
<dbReference type="PANTHER" id="PTHR36172">
    <property type="match status" value="1"/>
</dbReference>
<gene>
    <name evidence="11" type="ORF">MNB_SV-9-1518</name>
</gene>
<evidence type="ECO:0000259" key="10">
    <source>
        <dbReference type="Pfam" id="PF12323"/>
    </source>
</evidence>
<sequence length="409" mass="47071">MLAHKIELKATNKQKTYFSKACGVARLAWNWGVYQWQEQYKNGEKPNGLELKKQFNAKKKEEFPFVYEVTKYASQQPFIQLQQSYNMFFKKQGGKPKFKKKGKSKDSFYIGGDQIKVIDKKVKIPNLGLVNLRENIRFDGKIMNATVSKIADKWFISFCIKPSMSYFEPCKNQASVGIDLGIKSLVTLSNGLFVDSPKPLKKYLRKIKRVSRQLSKKVHSRKKGDTTPKSNNYKKHSIKLAKIHKKIADIRTNSLHKLTTALTDNFQYISIENLNVKGMMANHKLAKAISDMGFYEFRRQLEYKAKLKGNIINVIDRWFPSSKTCSVCSNIKKDLTLKDRIYKCQKCGLEIDRDLNASINIHNQLPIVHRKVTPVEITAMDLEAGLLNLTSIIEAGSKHQKYLVISRFE</sequence>
<organism evidence="11">
    <name type="scientific">hydrothermal vent metagenome</name>
    <dbReference type="NCBI Taxonomy" id="652676"/>
    <lineage>
        <taxon>unclassified sequences</taxon>
        <taxon>metagenomes</taxon>
        <taxon>ecological metagenomes</taxon>
    </lineage>
</organism>
<dbReference type="NCBIfam" id="NF040570">
    <property type="entry name" value="guided_TnpB"/>
    <property type="match status" value="1"/>
</dbReference>
<dbReference type="GO" id="GO:0032196">
    <property type="term" value="P:transposition"/>
    <property type="evidence" value="ECO:0007669"/>
    <property type="project" value="UniProtKB-KW"/>
</dbReference>
<evidence type="ECO:0000256" key="2">
    <source>
        <dbReference type="ARBA" id="ARBA00022578"/>
    </source>
</evidence>
<feature type="domain" description="Cas12f1-like TNB" evidence="9">
    <location>
        <begin position="294"/>
        <end position="361"/>
    </location>
</feature>
<evidence type="ECO:0000256" key="6">
    <source>
        <dbReference type="ARBA" id="ARBA00023172"/>
    </source>
</evidence>
<feature type="compositionally biased region" description="Basic residues" evidence="7">
    <location>
        <begin position="212"/>
        <end position="222"/>
    </location>
</feature>
<evidence type="ECO:0000256" key="1">
    <source>
        <dbReference type="ARBA" id="ARBA00008761"/>
    </source>
</evidence>
<reference evidence="11" key="1">
    <citation type="submission" date="2016-10" db="EMBL/GenBank/DDBJ databases">
        <authorList>
            <person name="de Groot N.N."/>
        </authorList>
    </citation>
    <scope>NUCLEOTIDE SEQUENCE</scope>
</reference>
<keyword evidence="3" id="KW-0479">Metal-binding</keyword>
<dbReference type="InterPro" id="IPR001959">
    <property type="entry name" value="Transposase"/>
</dbReference>
<keyword evidence="4" id="KW-0862">Zinc</keyword>
<protein>
    <submittedName>
        <fullName evidence="11">Mobile element protein</fullName>
    </submittedName>
</protein>
<dbReference type="Pfam" id="PF12323">
    <property type="entry name" value="HTH_OrfB_IS605"/>
    <property type="match status" value="1"/>
</dbReference>
<evidence type="ECO:0000256" key="4">
    <source>
        <dbReference type="ARBA" id="ARBA00022833"/>
    </source>
</evidence>
<evidence type="ECO:0000256" key="7">
    <source>
        <dbReference type="SAM" id="MobiDB-lite"/>
    </source>
</evidence>
<comment type="similarity">
    <text evidence="1">In the C-terminal section; belongs to the transposase 35 family.</text>
</comment>
<accession>A0A1W1BY71</accession>
<keyword evidence="2" id="KW-0815">Transposition</keyword>
<dbReference type="AlphaFoldDB" id="A0A1W1BY71"/>
<dbReference type="Pfam" id="PF07282">
    <property type="entry name" value="Cas12f1-like_TNB"/>
    <property type="match status" value="1"/>
</dbReference>
<evidence type="ECO:0000256" key="5">
    <source>
        <dbReference type="ARBA" id="ARBA00023125"/>
    </source>
</evidence>
<evidence type="ECO:0000313" key="11">
    <source>
        <dbReference type="EMBL" id="SFV58424.1"/>
    </source>
</evidence>
<feature type="region of interest" description="Disordered" evidence="7">
    <location>
        <begin position="212"/>
        <end position="231"/>
    </location>
</feature>
<dbReference type="EMBL" id="FPHG01000036">
    <property type="protein sequence ID" value="SFV58424.1"/>
    <property type="molecule type" value="Genomic_DNA"/>
</dbReference>
<dbReference type="PANTHER" id="PTHR36172:SF1">
    <property type="entry name" value="RESOLVASE-RELATED"/>
    <property type="match status" value="1"/>
</dbReference>
<dbReference type="GO" id="GO:0003677">
    <property type="term" value="F:DNA binding"/>
    <property type="evidence" value="ECO:0007669"/>
    <property type="project" value="UniProtKB-KW"/>
</dbReference>
<name>A0A1W1BY71_9ZZZZ</name>
<dbReference type="GO" id="GO:0046872">
    <property type="term" value="F:metal ion binding"/>
    <property type="evidence" value="ECO:0007669"/>
    <property type="project" value="UniProtKB-KW"/>
</dbReference>
<dbReference type="InterPro" id="IPR051491">
    <property type="entry name" value="Recombinase/Transposase-rel"/>
</dbReference>
<feature type="domain" description="Transposase putative helix-turn-helix" evidence="10">
    <location>
        <begin position="2"/>
        <end position="45"/>
    </location>
</feature>
<feature type="domain" description="Probable transposase IS891/IS1136/IS1341" evidence="8">
    <location>
        <begin position="171"/>
        <end position="281"/>
    </location>
</feature>
<dbReference type="Pfam" id="PF01385">
    <property type="entry name" value="OrfB_IS605"/>
    <property type="match status" value="1"/>
</dbReference>
<evidence type="ECO:0000259" key="8">
    <source>
        <dbReference type="Pfam" id="PF01385"/>
    </source>
</evidence>
<keyword evidence="6" id="KW-0233">DNA recombination</keyword>
<proteinExistence type="inferred from homology"/>
<evidence type="ECO:0000256" key="3">
    <source>
        <dbReference type="ARBA" id="ARBA00022723"/>
    </source>
</evidence>